<sequence length="151" mass="17200">MMVSKRPQASELQTWSGAKSGVFFLPENDSEARVLVWSHLELQRLKKLGMPYRYSRHCVMRREATTMSPRQLDVVPVNVVDVAVASAVTPRDRQGNRTGQSSNSLAPFYTQAKPTCGYVFSWKTDNKKRRMGIPPTNVVRWRSAVTDNSRR</sequence>
<evidence type="ECO:0000313" key="2">
    <source>
        <dbReference type="Proteomes" id="UP000245119"/>
    </source>
</evidence>
<dbReference type="PANTHER" id="PTHR35444">
    <property type="entry name" value="RIKEN CDNA 1700001C19 GENE"/>
    <property type="match status" value="1"/>
</dbReference>
<dbReference type="Pfam" id="PF22581">
    <property type="entry name" value="CIMIP3"/>
    <property type="match status" value="1"/>
</dbReference>
<dbReference type="PANTHER" id="PTHR35444:SF1">
    <property type="entry name" value="RIKEN CDNA 1700001C19 GENE"/>
    <property type="match status" value="1"/>
</dbReference>
<gene>
    <name evidence="1" type="ORF">C0Q70_10837</name>
</gene>
<keyword evidence="2" id="KW-1185">Reference proteome</keyword>
<dbReference type="InterPro" id="IPR054446">
    <property type="entry name" value="CIMIP3-like"/>
</dbReference>
<comment type="caution">
    <text evidence="1">The sequence shown here is derived from an EMBL/GenBank/DDBJ whole genome shotgun (WGS) entry which is preliminary data.</text>
</comment>
<reference evidence="1 2" key="1">
    <citation type="submission" date="2018-04" db="EMBL/GenBank/DDBJ databases">
        <title>The genome of golden apple snail Pomacea canaliculata provides insight into stress tolerance and invasive adaptation.</title>
        <authorList>
            <person name="Liu C."/>
            <person name="Liu B."/>
            <person name="Ren Y."/>
            <person name="Zhang Y."/>
            <person name="Wang H."/>
            <person name="Li S."/>
            <person name="Jiang F."/>
            <person name="Yin L."/>
            <person name="Zhang G."/>
            <person name="Qian W."/>
            <person name="Fan W."/>
        </authorList>
    </citation>
    <scope>NUCLEOTIDE SEQUENCE [LARGE SCALE GENOMIC DNA]</scope>
    <source>
        <strain evidence="1">SZHN2017</strain>
        <tissue evidence="1">Muscle</tissue>
    </source>
</reference>
<dbReference type="Proteomes" id="UP000245119">
    <property type="component" value="Linkage Group LG6"/>
</dbReference>
<proteinExistence type="predicted"/>
<dbReference type="AlphaFoldDB" id="A0A2T7P4B0"/>
<name>A0A2T7P4B0_POMCA</name>
<protein>
    <submittedName>
        <fullName evidence="1">Uncharacterized protein</fullName>
    </submittedName>
</protein>
<dbReference type="EMBL" id="PZQS01000006">
    <property type="protein sequence ID" value="PVD28250.1"/>
    <property type="molecule type" value="Genomic_DNA"/>
</dbReference>
<evidence type="ECO:0000313" key="1">
    <source>
        <dbReference type="EMBL" id="PVD28250.1"/>
    </source>
</evidence>
<organism evidence="1 2">
    <name type="scientific">Pomacea canaliculata</name>
    <name type="common">Golden apple snail</name>
    <dbReference type="NCBI Taxonomy" id="400727"/>
    <lineage>
        <taxon>Eukaryota</taxon>
        <taxon>Metazoa</taxon>
        <taxon>Spiralia</taxon>
        <taxon>Lophotrochozoa</taxon>
        <taxon>Mollusca</taxon>
        <taxon>Gastropoda</taxon>
        <taxon>Caenogastropoda</taxon>
        <taxon>Architaenioglossa</taxon>
        <taxon>Ampullarioidea</taxon>
        <taxon>Ampullariidae</taxon>
        <taxon>Pomacea</taxon>
    </lineage>
</organism>
<accession>A0A2T7P4B0</accession>